<dbReference type="InterPro" id="IPR051869">
    <property type="entry name" value="STARD3"/>
</dbReference>
<organism evidence="1 2">
    <name type="scientific">Gnathostoma spinigerum</name>
    <dbReference type="NCBI Taxonomy" id="75299"/>
    <lineage>
        <taxon>Eukaryota</taxon>
        <taxon>Metazoa</taxon>
        <taxon>Ecdysozoa</taxon>
        <taxon>Nematoda</taxon>
        <taxon>Chromadorea</taxon>
        <taxon>Rhabditida</taxon>
        <taxon>Spirurina</taxon>
        <taxon>Gnathostomatomorpha</taxon>
        <taxon>Gnathostomatoidea</taxon>
        <taxon>Gnathostomatidae</taxon>
        <taxon>Gnathostoma</taxon>
    </lineage>
</organism>
<dbReference type="InterPro" id="IPR023393">
    <property type="entry name" value="START-like_dom_sf"/>
</dbReference>
<reference evidence="1 2" key="1">
    <citation type="submission" date="2024-08" db="EMBL/GenBank/DDBJ databases">
        <title>Gnathostoma spinigerum genome.</title>
        <authorList>
            <person name="Gonzalez-Bertolin B."/>
            <person name="Monzon S."/>
            <person name="Zaballos A."/>
            <person name="Jimenez P."/>
            <person name="Dekumyoy P."/>
            <person name="Varona S."/>
            <person name="Cuesta I."/>
            <person name="Sumanam S."/>
            <person name="Adisakwattana P."/>
            <person name="Gasser R.B."/>
            <person name="Hernandez-Gonzalez A."/>
            <person name="Young N.D."/>
            <person name="Perteguer M.J."/>
        </authorList>
    </citation>
    <scope>NUCLEOTIDE SEQUENCE [LARGE SCALE GENOMIC DNA]</scope>
    <source>
        <strain evidence="1">AL3</strain>
        <tissue evidence="1">Liver</tissue>
    </source>
</reference>
<evidence type="ECO:0000313" key="1">
    <source>
        <dbReference type="EMBL" id="MFH4984293.1"/>
    </source>
</evidence>
<dbReference type="EMBL" id="JBGFUD010016416">
    <property type="protein sequence ID" value="MFH4984293.1"/>
    <property type="molecule type" value="Genomic_DNA"/>
</dbReference>
<dbReference type="Gene3D" id="3.30.530.20">
    <property type="match status" value="1"/>
</dbReference>
<dbReference type="AlphaFoldDB" id="A0ABD6EWG5"/>
<proteinExistence type="predicted"/>
<evidence type="ECO:0000313" key="2">
    <source>
        <dbReference type="Proteomes" id="UP001608902"/>
    </source>
</evidence>
<dbReference type="Proteomes" id="UP001608902">
    <property type="component" value="Unassembled WGS sequence"/>
</dbReference>
<dbReference type="PANTHER" id="PTHR46121:SF3">
    <property type="entry name" value="STEROIDOGENIC ACUTE REGULATORY-LIKE PROTEIN 1"/>
    <property type="match status" value="1"/>
</dbReference>
<accession>A0ABD6EWG5</accession>
<comment type="caution">
    <text evidence="1">The sequence shown here is derived from an EMBL/GenBank/DDBJ whole genome shotgun (WGS) entry which is preliminary data.</text>
</comment>
<dbReference type="PANTHER" id="PTHR46121">
    <property type="entry name" value="STEROIDOGENIC ACUTE REGULATORY PROTEIN-LIKE"/>
    <property type="match status" value="1"/>
</dbReference>
<gene>
    <name evidence="1" type="ORF">AB6A40_011002</name>
</gene>
<protein>
    <submittedName>
        <fullName evidence="1">Uncharacterized protein</fullName>
    </submittedName>
</protein>
<dbReference type="SUPFAM" id="SSF55961">
    <property type="entry name" value="Bet v1-like"/>
    <property type="match status" value="1"/>
</dbReference>
<sequence length="132" mass="15085">MPSSFTVAGVTDTLSPENEKYADALNDVGKTMETVLSIVQTPQFETMEGWKKKKENKIDTVYSKRFECGKIFTCRTVLPMARETIFTEHWDNFVETAKLSKNTSFVEKVAILSPHCEIVHVKFREIVGSNFR</sequence>
<keyword evidence="2" id="KW-1185">Reference proteome</keyword>
<name>A0ABD6EWG5_9BILA</name>